<gene>
    <name evidence="3" type="ORF">LY89DRAFT_561961</name>
</gene>
<keyword evidence="4" id="KW-1185">Reference proteome</keyword>
<feature type="domain" description="DUF6594" evidence="2">
    <location>
        <begin position="1"/>
        <end position="203"/>
    </location>
</feature>
<evidence type="ECO:0000256" key="1">
    <source>
        <dbReference type="SAM" id="Phobius"/>
    </source>
</evidence>
<evidence type="ECO:0000259" key="2">
    <source>
        <dbReference type="Pfam" id="PF20237"/>
    </source>
</evidence>
<proteinExistence type="predicted"/>
<dbReference type="RefSeq" id="XP_018075601.1">
    <property type="nucleotide sequence ID" value="XM_018208469.1"/>
</dbReference>
<feature type="non-terminal residue" evidence="3">
    <location>
        <position position="203"/>
    </location>
</feature>
<protein>
    <recommendedName>
        <fullName evidence="2">DUF6594 domain-containing protein</fullName>
    </recommendedName>
</protein>
<organism evidence="3 4">
    <name type="scientific">Mollisia scopiformis</name>
    <name type="common">Conifer needle endophyte fungus</name>
    <name type="synonym">Phialocephala scopiformis</name>
    <dbReference type="NCBI Taxonomy" id="149040"/>
    <lineage>
        <taxon>Eukaryota</taxon>
        <taxon>Fungi</taxon>
        <taxon>Dikarya</taxon>
        <taxon>Ascomycota</taxon>
        <taxon>Pezizomycotina</taxon>
        <taxon>Leotiomycetes</taxon>
        <taxon>Helotiales</taxon>
        <taxon>Mollisiaceae</taxon>
        <taxon>Mollisia</taxon>
    </lineage>
</organism>
<dbReference type="Pfam" id="PF20237">
    <property type="entry name" value="DUF6594"/>
    <property type="match status" value="1"/>
</dbReference>
<sequence>LLYLQAELVHLEQKLHRLEATDSTSSEGHRARYSKDWYWLDNPSDGDADEAVLQQSAISRLANPEKHDLRALQDWLEREAFGNLALIGADRETWGRTDQPFDSHDLFTLNSGGCEDKFSRWFSRKFIAWFHYTFRHRRSKSGGDLESGINYYSSNVAAKYTSFVTNVVASLLPILATVVLYFASSMKLRLGLTVLFTLMFTSC</sequence>
<dbReference type="Proteomes" id="UP000070700">
    <property type="component" value="Unassembled WGS sequence"/>
</dbReference>
<evidence type="ECO:0000313" key="4">
    <source>
        <dbReference type="Proteomes" id="UP000070700"/>
    </source>
</evidence>
<feature type="transmembrane region" description="Helical" evidence="1">
    <location>
        <begin position="163"/>
        <end position="183"/>
    </location>
</feature>
<dbReference type="InParanoid" id="A0A194XM96"/>
<reference evidence="3 4" key="1">
    <citation type="submission" date="2015-10" db="EMBL/GenBank/DDBJ databases">
        <title>Full genome of DAOMC 229536 Phialocephala scopiformis, a fungal endophyte of spruce producing the potent anti-insectan compound rugulosin.</title>
        <authorList>
            <consortium name="DOE Joint Genome Institute"/>
            <person name="Walker A.K."/>
            <person name="Frasz S.L."/>
            <person name="Seifert K.A."/>
            <person name="Miller J.D."/>
            <person name="Mondo S.J."/>
            <person name="Labutti K."/>
            <person name="Lipzen A."/>
            <person name="Dockter R."/>
            <person name="Kennedy M."/>
            <person name="Grigoriev I.V."/>
            <person name="Spatafora J.W."/>
        </authorList>
    </citation>
    <scope>NUCLEOTIDE SEQUENCE [LARGE SCALE GENOMIC DNA]</scope>
    <source>
        <strain evidence="3 4">CBS 120377</strain>
    </source>
</reference>
<dbReference type="OrthoDB" id="5342093at2759"/>
<dbReference type="PANTHER" id="PTHR34502:SF5">
    <property type="entry name" value="DUF6594 DOMAIN-CONTAINING PROTEIN"/>
    <property type="match status" value="1"/>
</dbReference>
<accession>A0A194XM96</accession>
<dbReference type="AlphaFoldDB" id="A0A194XM96"/>
<feature type="non-terminal residue" evidence="3">
    <location>
        <position position="1"/>
    </location>
</feature>
<keyword evidence="1" id="KW-0812">Transmembrane</keyword>
<keyword evidence="1" id="KW-0472">Membrane</keyword>
<dbReference type="PANTHER" id="PTHR34502">
    <property type="entry name" value="DUF6594 DOMAIN-CONTAINING PROTEIN-RELATED"/>
    <property type="match status" value="1"/>
</dbReference>
<dbReference type="EMBL" id="KQ947408">
    <property type="protein sequence ID" value="KUJ21246.1"/>
    <property type="molecule type" value="Genomic_DNA"/>
</dbReference>
<dbReference type="GeneID" id="28818195"/>
<dbReference type="KEGG" id="psco:LY89DRAFT_561961"/>
<name>A0A194XM96_MOLSC</name>
<evidence type="ECO:0000313" key="3">
    <source>
        <dbReference type="EMBL" id="KUJ21246.1"/>
    </source>
</evidence>
<keyword evidence="1" id="KW-1133">Transmembrane helix</keyword>
<dbReference type="InterPro" id="IPR046529">
    <property type="entry name" value="DUF6594"/>
</dbReference>